<name>A0A0A1U262_ENTIV</name>
<sequence>MKSFDAEPCCLTVKKPQMLLHIIKEHTQFCDYIKKEIVNDTEFEALFEDTRKKEVSTQTLISAFKSAFCETKVDTFRIATLPPFITAKSCILVVVNQHASYLQTIVEKMKNVDYFSDVSIVASGPIRVVAKSSLLKVQVMSNDDAEFCFQIIENIEKETIRTPAINKALFVFAKVVGKIDGECSFTHLAMEMENFVLSLKAIQNVSNAFNFENIQMTVTQYFKKKNLDFVFPDELFSVPVSSKDVSLVIAFAGIPPQTTTLDIQTALLPFKAIEFLFYQPSFFSSQTRKCGVFFARFDTLEDSKRAFSQPKKFFARHAEYFEKSIFEHPPSGFVQCTMDTIAWLTDEELILTNDTLSDKSSD</sequence>
<keyword evidence="2" id="KW-1185">Reference proteome</keyword>
<proteinExistence type="predicted"/>
<dbReference type="Proteomes" id="UP000014680">
    <property type="component" value="Unassembled WGS sequence"/>
</dbReference>
<dbReference type="GeneID" id="14887250"/>
<reference evidence="1 2" key="1">
    <citation type="submission" date="2012-10" db="EMBL/GenBank/DDBJ databases">
        <authorList>
            <person name="Zafar N."/>
            <person name="Inman J."/>
            <person name="Hall N."/>
            <person name="Lorenzi H."/>
            <person name="Caler E."/>
        </authorList>
    </citation>
    <scope>NUCLEOTIDE SEQUENCE [LARGE SCALE GENOMIC DNA]</scope>
    <source>
        <strain evidence="1 2">IP1</strain>
    </source>
</reference>
<dbReference type="KEGG" id="eiv:EIN_222770"/>
<accession>A0A0A1U262</accession>
<dbReference type="EMBL" id="KB206756">
    <property type="protein sequence ID" value="ELP88114.1"/>
    <property type="molecule type" value="Genomic_DNA"/>
</dbReference>
<evidence type="ECO:0000313" key="1">
    <source>
        <dbReference type="EMBL" id="ELP88114.1"/>
    </source>
</evidence>
<gene>
    <name evidence="1" type="ORF">EIN_222770</name>
</gene>
<organism evidence="1 2">
    <name type="scientific">Entamoeba invadens IP1</name>
    <dbReference type="NCBI Taxonomy" id="370355"/>
    <lineage>
        <taxon>Eukaryota</taxon>
        <taxon>Amoebozoa</taxon>
        <taxon>Evosea</taxon>
        <taxon>Archamoebae</taxon>
        <taxon>Mastigamoebida</taxon>
        <taxon>Entamoebidae</taxon>
        <taxon>Entamoeba</taxon>
    </lineage>
</organism>
<dbReference type="OrthoDB" id="29126at2759"/>
<dbReference type="RefSeq" id="XP_004254885.1">
    <property type="nucleotide sequence ID" value="XM_004254837.1"/>
</dbReference>
<dbReference type="AlphaFoldDB" id="A0A0A1U262"/>
<protein>
    <submittedName>
        <fullName evidence="1">Uncharacterized protein</fullName>
    </submittedName>
</protein>
<dbReference type="VEuPathDB" id="AmoebaDB:EIN_222770"/>
<evidence type="ECO:0000313" key="2">
    <source>
        <dbReference type="Proteomes" id="UP000014680"/>
    </source>
</evidence>
<dbReference type="OMA" id="CTMEPIE"/>